<gene>
    <name evidence="2" type="ORF">HNQ70_001671</name>
</gene>
<comment type="caution">
    <text evidence="2">The sequence shown here is derived from an EMBL/GenBank/DDBJ whole genome shotgun (WGS) entry which is preliminary data.</text>
</comment>
<dbReference type="InterPro" id="IPR029045">
    <property type="entry name" value="ClpP/crotonase-like_dom_sf"/>
</dbReference>
<dbReference type="Pfam" id="PF00378">
    <property type="entry name" value="ECH_1"/>
    <property type="match status" value="1"/>
</dbReference>
<dbReference type="InterPro" id="IPR001753">
    <property type="entry name" value="Enoyl-CoA_hydra/iso"/>
</dbReference>
<keyword evidence="3" id="KW-1185">Reference proteome</keyword>
<dbReference type="EMBL" id="JACHGB010000003">
    <property type="protein sequence ID" value="MBB5271661.1"/>
    <property type="molecule type" value="Genomic_DNA"/>
</dbReference>
<dbReference type="InterPro" id="IPR014748">
    <property type="entry name" value="Enoyl-CoA_hydra_C"/>
</dbReference>
<evidence type="ECO:0000256" key="1">
    <source>
        <dbReference type="ARBA" id="ARBA00005254"/>
    </source>
</evidence>
<evidence type="ECO:0000313" key="2">
    <source>
        <dbReference type="EMBL" id="MBB5271661.1"/>
    </source>
</evidence>
<dbReference type="AlphaFoldDB" id="A0A7W8M850"/>
<reference evidence="2 3" key="1">
    <citation type="submission" date="2020-08" db="EMBL/GenBank/DDBJ databases">
        <title>Genomic Encyclopedia of Type Strains, Phase IV (KMG-IV): sequencing the most valuable type-strain genomes for metagenomic binning, comparative biology and taxonomic classification.</title>
        <authorList>
            <person name="Goeker M."/>
        </authorList>
    </citation>
    <scope>NUCLEOTIDE SEQUENCE [LARGE SCALE GENOMIC DNA]</scope>
    <source>
        <strain evidence="2 3">DSM 29781</strain>
    </source>
</reference>
<organism evidence="2 3">
    <name type="scientific">Quisquiliibacterium transsilvanicum</name>
    <dbReference type="NCBI Taxonomy" id="1549638"/>
    <lineage>
        <taxon>Bacteria</taxon>
        <taxon>Pseudomonadati</taxon>
        <taxon>Pseudomonadota</taxon>
        <taxon>Betaproteobacteria</taxon>
        <taxon>Burkholderiales</taxon>
        <taxon>Burkholderiaceae</taxon>
        <taxon>Quisquiliibacterium</taxon>
    </lineage>
</organism>
<dbReference type="Gene3D" id="3.90.226.10">
    <property type="entry name" value="2-enoyl-CoA Hydratase, Chain A, domain 1"/>
    <property type="match status" value="1"/>
</dbReference>
<dbReference type="GO" id="GO:0003824">
    <property type="term" value="F:catalytic activity"/>
    <property type="evidence" value="ECO:0007669"/>
    <property type="project" value="UniProtKB-ARBA"/>
</dbReference>
<dbReference type="Gene3D" id="1.10.12.10">
    <property type="entry name" value="Lyase 2-enoyl-coa Hydratase, Chain A, domain 2"/>
    <property type="match status" value="1"/>
</dbReference>
<sequence>MSATPDARSACDVKVDRHGPVTVLTLSYPERRNALALALRARLLTELEAALEDPECRVLVLTGAGAHFCSGGDITSFEGVTPAKGRTRMQFVHRIMRLLIRGEKPVIAAVEGHAAGAGMCLAAACDIVVASTEAKFSCTFNRIGLFPDLAGMWSIPNRMGMGRAKLWIMSGRVMDAATAQAQGMAEELCAPGRALETALALAQEVAQAAPLSNGMVKSVLARGPMPLEDLMAAETDAQAVLFGTEDFQEGRKAFLEKRKPVFKGR</sequence>
<dbReference type="Proteomes" id="UP000532440">
    <property type="component" value="Unassembled WGS sequence"/>
</dbReference>
<evidence type="ECO:0000313" key="3">
    <source>
        <dbReference type="Proteomes" id="UP000532440"/>
    </source>
</evidence>
<name>A0A7W8M850_9BURK</name>
<dbReference type="PANTHER" id="PTHR43459:SF1">
    <property type="entry name" value="EG:BACN32G11.4 PROTEIN"/>
    <property type="match status" value="1"/>
</dbReference>
<dbReference type="PANTHER" id="PTHR43459">
    <property type="entry name" value="ENOYL-COA HYDRATASE"/>
    <property type="match status" value="1"/>
</dbReference>
<comment type="similarity">
    <text evidence="1">Belongs to the enoyl-CoA hydratase/isomerase family.</text>
</comment>
<accession>A0A7W8M850</accession>
<protein>
    <submittedName>
        <fullName evidence="2">Enoyl-CoA hydratase/carnithine racemase</fullName>
    </submittedName>
</protein>
<dbReference type="CDD" id="cd06558">
    <property type="entry name" value="crotonase-like"/>
    <property type="match status" value="1"/>
</dbReference>
<proteinExistence type="inferred from homology"/>
<dbReference type="SUPFAM" id="SSF52096">
    <property type="entry name" value="ClpP/crotonase"/>
    <property type="match status" value="1"/>
</dbReference>
<dbReference type="RefSeq" id="WP_183966225.1">
    <property type="nucleotide sequence ID" value="NZ_BAABEW010000001.1"/>
</dbReference>